<gene>
    <name evidence="2" type="ORF">BMJ33_32970</name>
    <name evidence="1" type="ORF">GHJ91_01170</name>
</gene>
<dbReference type="EMBL" id="NBUC01000181">
    <property type="protein sequence ID" value="PLT92421.1"/>
    <property type="molecule type" value="Genomic_DNA"/>
</dbReference>
<evidence type="ECO:0000313" key="3">
    <source>
        <dbReference type="Proteomes" id="UP001190825"/>
    </source>
</evidence>
<dbReference type="AlphaFoldDB" id="A0A6G1WDT5"/>
<protein>
    <submittedName>
        <fullName evidence="1">Uncharacterized protein</fullName>
    </submittedName>
</protein>
<comment type="caution">
    <text evidence="1">The sequence shown here is derived from an EMBL/GenBank/DDBJ whole genome shotgun (WGS) entry which is preliminary data.</text>
</comment>
<organism evidence="1">
    <name type="scientific">Sinorhizobium medicae</name>
    <dbReference type="NCBI Taxonomy" id="110321"/>
    <lineage>
        <taxon>Bacteria</taxon>
        <taxon>Pseudomonadati</taxon>
        <taxon>Pseudomonadota</taxon>
        <taxon>Alphaproteobacteria</taxon>
        <taxon>Hyphomicrobiales</taxon>
        <taxon>Rhizobiaceae</taxon>
        <taxon>Sinorhizobium/Ensifer group</taxon>
        <taxon>Sinorhizobium</taxon>
    </lineage>
</organism>
<accession>A0A6G1WDT5</accession>
<keyword evidence="3" id="KW-1185">Reference proteome</keyword>
<evidence type="ECO:0000313" key="2">
    <source>
        <dbReference type="EMBL" id="PLT92421.1"/>
    </source>
</evidence>
<dbReference type="EMBL" id="WISB01000008">
    <property type="protein sequence ID" value="MQW67827.1"/>
    <property type="molecule type" value="Genomic_DNA"/>
</dbReference>
<dbReference type="Proteomes" id="UP001190825">
    <property type="component" value="Unassembled WGS sequence"/>
</dbReference>
<proteinExistence type="predicted"/>
<reference evidence="1" key="1">
    <citation type="journal article" date="2013" name="Genome Biol.">
        <title>Comparative genomics of the core and accessory genomes of 48 Sinorhizobium strains comprising five genospecies.</title>
        <authorList>
            <person name="Sugawara M."/>
            <person name="Epstein B."/>
            <person name="Badgley B.D."/>
            <person name="Unno T."/>
            <person name="Xu L."/>
            <person name="Reese J."/>
            <person name="Gyaneshwar P."/>
            <person name="Denny R."/>
            <person name="Mudge J."/>
            <person name="Bharti A.K."/>
            <person name="Farmer A.D."/>
            <person name="May G.D."/>
            <person name="Woodward J.E."/>
            <person name="Medigue C."/>
            <person name="Vallenet D."/>
            <person name="Lajus A."/>
            <person name="Rouy Z."/>
            <person name="Martinez-Vaz B."/>
            <person name="Tiffin P."/>
            <person name="Young N.D."/>
            <person name="Sadowsky M.J."/>
        </authorList>
    </citation>
    <scope>NUCLEOTIDE SEQUENCE</scope>
    <source>
        <strain evidence="1">M1</strain>
    </source>
</reference>
<dbReference type="GeneID" id="61613187"/>
<evidence type="ECO:0000313" key="1">
    <source>
        <dbReference type="EMBL" id="MQW67827.1"/>
    </source>
</evidence>
<dbReference type="OMA" id="GALMPDN"/>
<reference evidence="2 3" key="3">
    <citation type="journal article" date="2018" name="FEMS Microbiol. Ecol.">
        <title>Co-invading symbiotic mutualists of Medicago polymorpha retain high ancestral diversity and contain diverse accessory genomes.</title>
        <authorList>
            <person name="Porter S.S."/>
            <person name="Faber-Hammond J.J."/>
            <person name="Friesen M.L."/>
        </authorList>
    </citation>
    <scope>NUCLEOTIDE SEQUENCE [LARGE SCALE GENOMIC DNA]</scope>
    <source>
        <strain evidence="2 3">Str16</strain>
    </source>
</reference>
<name>A0A6G1WDT5_9HYPH</name>
<sequence>MSKQTVEVAGEAVGALIPDNGRLRFLAVKFSVWSLDGRVFATPDEARKAVAAVHGLEKRAPVFSTGMLAMNGQEIAPAPDAR</sequence>
<dbReference type="RefSeq" id="WP_011974553.1">
    <property type="nucleotide sequence ID" value="NZ_ATYC01000022.1"/>
</dbReference>
<reference evidence="2" key="2">
    <citation type="submission" date="2017-04" db="EMBL/GenBank/DDBJ databases">
        <authorList>
            <person name="Porter S."/>
            <person name="Friesen M.L."/>
            <person name="Faber-Hammond J."/>
        </authorList>
    </citation>
    <scope>NUCLEOTIDE SEQUENCE</scope>
    <source>
        <strain evidence="2">Str16</strain>
    </source>
</reference>